<evidence type="ECO:0000256" key="7">
    <source>
        <dbReference type="RuleBase" id="RU000320"/>
    </source>
</evidence>
<feature type="domain" description="NADH:quinone oxidoreductase/Mrp antiporter transmembrane" evidence="9">
    <location>
        <begin position="814"/>
        <end position="1116"/>
    </location>
</feature>
<feature type="transmembrane region" description="Helical" evidence="8">
    <location>
        <begin position="238"/>
        <end position="255"/>
    </location>
</feature>
<feature type="transmembrane region" description="Helical" evidence="8">
    <location>
        <begin position="1197"/>
        <end position="1218"/>
    </location>
</feature>
<name>A0A0L6W3S2_9FIRM</name>
<evidence type="ECO:0000256" key="2">
    <source>
        <dbReference type="ARBA" id="ARBA00022475"/>
    </source>
</evidence>
<keyword evidence="4 8" id="KW-1133">Transmembrane helix</keyword>
<dbReference type="RefSeq" id="WP_052217736.1">
    <property type="nucleotide sequence ID" value="NZ_LGTE01000009.1"/>
</dbReference>
<keyword evidence="2" id="KW-1003">Cell membrane</keyword>
<feature type="transmembrane region" description="Helical" evidence="8">
    <location>
        <begin position="1144"/>
        <end position="1177"/>
    </location>
</feature>
<feature type="transmembrane region" description="Helical" evidence="8">
    <location>
        <begin position="12"/>
        <end position="32"/>
    </location>
</feature>
<feature type="transmembrane region" description="Helical" evidence="8">
    <location>
        <begin position="714"/>
        <end position="732"/>
    </location>
</feature>
<dbReference type="Pfam" id="PF00361">
    <property type="entry name" value="Proton_antipo_M"/>
    <property type="match status" value="3"/>
</dbReference>
<evidence type="ECO:0000256" key="8">
    <source>
        <dbReference type="SAM" id="Phobius"/>
    </source>
</evidence>
<evidence type="ECO:0000256" key="4">
    <source>
        <dbReference type="ARBA" id="ARBA00022989"/>
    </source>
</evidence>
<accession>A0A0L6W3S2</accession>
<dbReference type="EMBL" id="LGTE01000009">
    <property type="protein sequence ID" value="KNZ69739.1"/>
    <property type="molecule type" value="Genomic_DNA"/>
</dbReference>
<keyword evidence="11" id="KW-1185">Reference proteome</keyword>
<dbReference type="GO" id="GO:0016491">
    <property type="term" value="F:oxidoreductase activity"/>
    <property type="evidence" value="ECO:0007669"/>
    <property type="project" value="UniProtKB-KW"/>
</dbReference>
<feature type="transmembrane region" description="Helical" evidence="8">
    <location>
        <begin position="71"/>
        <end position="88"/>
    </location>
</feature>
<organism evidence="10 11">
    <name type="scientific">Thermincola ferriacetica</name>
    <dbReference type="NCBI Taxonomy" id="281456"/>
    <lineage>
        <taxon>Bacteria</taxon>
        <taxon>Bacillati</taxon>
        <taxon>Bacillota</taxon>
        <taxon>Clostridia</taxon>
        <taxon>Eubacteriales</taxon>
        <taxon>Thermincolaceae</taxon>
        <taxon>Thermincola</taxon>
    </lineage>
</organism>
<feature type="transmembrane region" description="Helical" evidence="8">
    <location>
        <begin position="764"/>
        <end position="785"/>
    </location>
</feature>
<dbReference type="PANTHER" id="PTHR42682:SF4">
    <property type="entry name" value="NADH-UBIQUINONE_PLASTOQUINONE"/>
    <property type="match status" value="1"/>
</dbReference>
<dbReference type="PATRIC" id="fig|281456.6.peg.1663"/>
<sequence>MGVDLLSGFHPWIAALGVLILLTGEMLTLKYIKNLSAMLILSTVAETGYVLLGFGTGTYTGITGSILHLEYQAVMRGLVFAAAAVLIMKRRSGSLDHLRGIIKSYPLCTVLFSFGLFSVIGLSPFKGSISKFLIIYSAIQSGHLLLAALATLGSIIEAWYCLVVVQKLCFEQQDSLAVVEEQNTKVSPFANLLMLILAGMTVVMSLFPEPFIHFAQNTASLITANNGGQPMPAFETPWPVLVLLPYAGGFAVYLIGLISHRLRNLSAIFITALTVYFVWNDTGLDSLSRLFAFIMAAVIFLVTLYSVDYLKGKEHSNRYFFFLLMMLGSLLGLSTSKELGNFYTFWELMTWSSYFLVVHEQTDKALKAGFKYFMMCTAGAYIMHFGILTLHVKLGTFDMSAISANLHLLSPALLVTILILFITGFGVKAGLFPFHSWLPDAHPVAPSSISAPMSGILTKAGVYGLIKILFVVFGAGLLAQLGTTGKVPMTGYAISVMGAITVLYGDIMALRQSDLKKLLAFSTLAQVGEIVLTLGTGTYLGMVGGLYHVLNHAIMKTLLFLAAGALIFRLKSQDVDKLRGIGRVMPWTSLCFAVGILSIMGLPPFNGFISKFLMVYALVEAGRIPFAVVLLAGGVIGSFYYLKLIRIMFYEKYVGPKISEAPWTMSVPVTVLALLALVNGLYPQGGLALVKKAADLIALRGGMPLQIIPQINPVWTWPVIISIMGAFMAFALGKVSIKLGGWGAATAMLGAFVAVIYLNSHYDILSTSFALLIAFMGILNLVYSVGYMDHSHAQTRYYLMFLLMIGGLLGVALSKDLFSFFVFWEIMSSWSLYLVIIHEETQDALREGFKYFFFNYTGATLVLLGLLLLTVNAGTFQMSELAVRLNSLSSGQVAAGIILVLAGFAMKAAMLPFRIDYQMHPPAAPTPVSGYISSVLLKSAPFGMVKLFYVFGGVTLLSKFGLIGGQPVIMYGMAWVGGITLVMAAFLALLQSGLKRILIYSTVSQIGYIVLGISLGSSLGMAGGLLHLLNHMLFKNLLFLAAGAIMFRTGIDNLDKLGGIGKKMPVTLTAFAIGAFSVAGIPPFNGFVSKLVIYLAAIEKGYAALTLLSMLGSVLTLAYFMKFLHSAFFGQLPEHLESVKEAPWTMLVPMVILAILCLVLGIVPGLALNVITSIITWLGLPSIPAGLFGIESGLGNMGILTVLIVTSLTVGLAVYLLGNSKVRVTEIHTCGVADIRGEEMHVNSHNLYAAPKQLTNWLMRAIVKWPVILRGVNRNENYHDCA</sequence>
<dbReference type="PANTHER" id="PTHR42682">
    <property type="entry name" value="HYDROGENASE-4 COMPONENT F"/>
    <property type="match status" value="1"/>
</dbReference>
<dbReference type="InterPro" id="IPR052175">
    <property type="entry name" value="ComplexI-like_HydComp"/>
</dbReference>
<feature type="transmembrane region" description="Helical" evidence="8">
    <location>
        <begin position="1068"/>
        <end position="1096"/>
    </location>
</feature>
<feature type="transmembrane region" description="Helical" evidence="8">
    <location>
        <begin position="622"/>
        <end position="642"/>
    </location>
</feature>
<feature type="transmembrane region" description="Helical" evidence="8">
    <location>
        <begin position="39"/>
        <end position="59"/>
    </location>
</feature>
<dbReference type="Proteomes" id="UP000037175">
    <property type="component" value="Unassembled WGS sequence"/>
</dbReference>
<evidence type="ECO:0000259" key="9">
    <source>
        <dbReference type="Pfam" id="PF00361"/>
    </source>
</evidence>
<feature type="transmembrane region" description="Helical" evidence="8">
    <location>
        <begin position="319"/>
        <end position="336"/>
    </location>
</feature>
<evidence type="ECO:0000256" key="5">
    <source>
        <dbReference type="ARBA" id="ARBA00023002"/>
    </source>
</evidence>
<feature type="transmembrane region" description="Helical" evidence="8">
    <location>
        <begin position="291"/>
        <end position="307"/>
    </location>
</feature>
<feature type="transmembrane region" description="Helical" evidence="8">
    <location>
        <begin position="489"/>
        <end position="507"/>
    </location>
</feature>
<comment type="caution">
    <text evidence="10">The sequence shown here is derived from an EMBL/GenBank/DDBJ whole genome shotgun (WGS) entry which is preliminary data.</text>
</comment>
<feature type="transmembrane region" description="Helical" evidence="8">
    <location>
        <begin position="969"/>
        <end position="990"/>
    </location>
</feature>
<gene>
    <name evidence="10" type="ORF">Tfer_1554</name>
</gene>
<feature type="transmembrane region" description="Helical" evidence="8">
    <location>
        <begin position="262"/>
        <end position="279"/>
    </location>
</feature>
<feature type="transmembrane region" description="Helical" evidence="8">
    <location>
        <begin position="100"/>
        <end position="122"/>
    </location>
</feature>
<feature type="transmembrane region" description="Helical" evidence="8">
    <location>
        <begin position="1102"/>
        <end position="1124"/>
    </location>
</feature>
<evidence type="ECO:0000256" key="6">
    <source>
        <dbReference type="ARBA" id="ARBA00023136"/>
    </source>
</evidence>
<feature type="transmembrane region" description="Helical" evidence="8">
    <location>
        <begin position="580"/>
        <end position="602"/>
    </location>
</feature>
<dbReference type="InterPro" id="IPR001750">
    <property type="entry name" value="ND/Mrp_TM"/>
</dbReference>
<evidence type="ECO:0000256" key="3">
    <source>
        <dbReference type="ARBA" id="ARBA00022692"/>
    </source>
</evidence>
<feature type="transmembrane region" description="Helical" evidence="8">
    <location>
        <begin position="797"/>
        <end position="814"/>
    </location>
</feature>
<feature type="transmembrane region" description="Helical" evidence="8">
    <location>
        <begin position="519"/>
        <end position="540"/>
    </location>
</feature>
<feature type="transmembrane region" description="Helical" evidence="8">
    <location>
        <begin position="408"/>
        <end position="427"/>
    </location>
</feature>
<dbReference type="PRINTS" id="PR01434">
    <property type="entry name" value="NADHDHGNASE5"/>
</dbReference>
<evidence type="ECO:0000256" key="1">
    <source>
        <dbReference type="ARBA" id="ARBA00004651"/>
    </source>
</evidence>
<feature type="transmembrane region" description="Helical" evidence="8">
    <location>
        <begin position="820"/>
        <end position="837"/>
    </location>
</feature>
<feature type="transmembrane region" description="Helical" evidence="8">
    <location>
        <begin position="370"/>
        <end position="388"/>
    </location>
</feature>
<feature type="transmembrane region" description="Helical" evidence="8">
    <location>
        <begin position="142"/>
        <end position="165"/>
    </location>
</feature>
<keyword evidence="6 8" id="KW-0472">Membrane</keyword>
<protein>
    <submittedName>
        <fullName evidence="10">NADH/ubiquinone/plastoquinone</fullName>
    </submittedName>
</protein>
<feature type="transmembrane region" description="Helical" evidence="8">
    <location>
        <begin position="663"/>
        <end position="682"/>
    </location>
</feature>
<feature type="transmembrane region" description="Helical" evidence="8">
    <location>
        <begin position="462"/>
        <end position="483"/>
    </location>
</feature>
<dbReference type="GO" id="GO:0005886">
    <property type="term" value="C:plasma membrane"/>
    <property type="evidence" value="ECO:0007669"/>
    <property type="project" value="UniProtKB-SubCell"/>
</dbReference>
<feature type="transmembrane region" description="Helical" evidence="8">
    <location>
        <begin position="849"/>
        <end position="871"/>
    </location>
</feature>
<evidence type="ECO:0000313" key="10">
    <source>
        <dbReference type="EMBL" id="KNZ69739.1"/>
    </source>
</evidence>
<feature type="transmembrane region" description="Helical" evidence="8">
    <location>
        <begin position="891"/>
        <end position="910"/>
    </location>
</feature>
<keyword evidence="3 7" id="KW-0812">Transmembrane</keyword>
<proteinExistence type="predicted"/>
<reference evidence="11" key="1">
    <citation type="submission" date="2015-07" db="EMBL/GenBank/DDBJ databases">
        <title>Complete Genome of Thermincola ferriacetica strain Z-0001T.</title>
        <authorList>
            <person name="Lusk B."/>
            <person name="Badalamenti J.P."/>
            <person name="Parameswaran P."/>
            <person name="Bond D.R."/>
            <person name="Torres C.I."/>
        </authorList>
    </citation>
    <scope>NUCLEOTIDE SEQUENCE [LARGE SCALE GENOMIC DNA]</scope>
    <source>
        <strain evidence="11">Z-0001</strain>
    </source>
</reference>
<feature type="transmembrane region" description="Helical" evidence="8">
    <location>
        <begin position="739"/>
        <end position="758"/>
    </location>
</feature>
<feature type="transmembrane region" description="Helical" evidence="8">
    <location>
        <begin position="186"/>
        <end position="207"/>
    </location>
</feature>
<comment type="subcellular location">
    <subcellularLocation>
        <location evidence="1">Cell membrane</location>
        <topology evidence="1">Multi-pass membrane protein</topology>
    </subcellularLocation>
    <subcellularLocation>
        <location evidence="7">Membrane</location>
        <topology evidence="7">Multi-pass membrane protein</topology>
    </subcellularLocation>
</comment>
<keyword evidence="10" id="KW-0830">Ubiquinone</keyword>
<evidence type="ECO:0000313" key="11">
    <source>
        <dbReference type="Proteomes" id="UP000037175"/>
    </source>
</evidence>
<feature type="domain" description="NADH:quinone oxidoreductase/Mrp antiporter transmembrane" evidence="9">
    <location>
        <begin position="10"/>
        <end position="156"/>
    </location>
</feature>
<feature type="domain" description="NADH:quinone oxidoreductase/Mrp antiporter transmembrane" evidence="9">
    <location>
        <begin position="336"/>
        <end position="636"/>
    </location>
</feature>
<keyword evidence="5" id="KW-0560">Oxidoreductase</keyword>